<dbReference type="SUPFAM" id="SSF81593">
    <property type="entry name" value="Nucleotidyltransferase substrate binding subunit/domain"/>
    <property type="match status" value="1"/>
</dbReference>
<dbReference type="Gene3D" id="1.20.120.330">
    <property type="entry name" value="Nucleotidyltransferases domain 2"/>
    <property type="match status" value="1"/>
</dbReference>
<name>A0A326RUT2_9BACT</name>
<evidence type="ECO:0000313" key="3">
    <source>
        <dbReference type="Proteomes" id="UP000248917"/>
    </source>
</evidence>
<accession>A0A326RUT2</accession>
<evidence type="ECO:0000313" key="2">
    <source>
        <dbReference type="EMBL" id="PZV85569.1"/>
    </source>
</evidence>
<feature type="domain" description="HEPN" evidence="1">
    <location>
        <begin position="13"/>
        <end position="111"/>
    </location>
</feature>
<dbReference type="RefSeq" id="WP_111392000.1">
    <property type="nucleotide sequence ID" value="NZ_QKTX01000003.1"/>
</dbReference>
<evidence type="ECO:0000259" key="1">
    <source>
        <dbReference type="Pfam" id="PF05168"/>
    </source>
</evidence>
<reference evidence="2 3" key="1">
    <citation type="submission" date="2018-06" db="EMBL/GenBank/DDBJ databases">
        <title>Genomic Encyclopedia of Archaeal and Bacterial Type Strains, Phase II (KMG-II): from individual species to whole genera.</title>
        <authorList>
            <person name="Goeker M."/>
        </authorList>
    </citation>
    <scope>NUCLEOTIDE SEQUENCE [LARGE SCALE GENOMIC DNA]</scope>
    <source>
        <strain evidence="2 3">T4</strain>
    </source>
</reference>
<dbReference type="Pfam" id="PF05168">
    <property type="entry name" value="HEPN"/>
    <property type="match status" value="1"/>
</dbReference>
<sequence>MEEKIEDIEKIIQYWKDSSDQDFKTMQNLFKSKDFSWGLFIGHLVLEKLLKAHYVRDNQKHALFTHDLLRLADKCNFSLDETQKDWLDQISTFNLNARYDSYKREFYKLCTEEFSFLWKERIETLRLWLIQKF</sequence>
<organism evidence="2 3">
    <name type="scientific">Algoriphagus aquaeductus</name>
    <dbReference type="NCBI Taxonomy" id="475299"/>
    <lineage>
        <taxon>Bacteria</taxon>
        <taxon>Pseudomonadati</taxon>
        <taxon>Bacteroidota</taxon>
        <taxon>Cytophagia</taxon>
        <taxon>Cytophagales</taxon>
        <taxon>Cyclobacteriaceae</taxon>
        <taxon>Algoriphagus</taxon>
    </lineage>
</organism>
<gene>
    <name evidence="2" type="ORF">CLV31_103361</name>
</gene>
<protein>
    <submittedName>
        <fullName evidence="2">HEPN domain-containing protein</fullName>
    </submittedName>
</protein>
<dbReference type="Proteomes" id="UP000248917">
    <property type="component" value="Unassembled WGS sequence"/>
</dbReference>
<dbReference type="EMBL" id="QKTX01000003">
    <property type="protein sequence ID" value="PZV85569.1"/>
    <property type="molecule type" value="Genomic_DNA"/>
</dbReference>
<keyword evidence="3" id="KW-1185">Reference proteome</keyword>
<proteinExistence type="predicted"/>
<dbReference type="InterPro" id="IPR007842">
    <property type="entry name" value="HEPN_dom"/>
</dbReference>
<comment type="caution">
    <text evidence="2">The sequence shown here is derived from an EMBL/GenBank/DDBJ whole genome shotgun (WGS) entry which is preliminary data.</text>
</comment>
<dbReference type="AlphaFoldDB" id="A0A326RUT2"/>
<dbReference type="OrthoDB" id="9808176at2"/>